<dbReference type="PANTHER" id="PTHR24186:SF50">
    <property type="entry name" value="ANKYRIN REPEAT-CONTAINING PROTEIN ITN1-LIKE ISOFORM X1"/>
    <property type="match status" value="1"/>
</dbReference>
<proteinExistence type="predicted"/>
<evidence type="ECO:0000259" key="11">
    <source>
        <dbReference type="Pfam" id="PF13962"/>
    </source>
</evidence>
<dbReference type="InterPro" id="IPR002110">
    <property type="entry name" value="Ankyrin_rpt"/>
</dbReference>
<keyword evidence="13" id="KW-1185">Reference proteome</keyword>
<feature type="transmembrane region" description="Helical" evidence="10">
    <location>
        <begin position="591"/>
        <end position="613"/>
    </location>
</feature>
<dbReference type="InterPro" id="IPR026961">
    <property type="entry name" value="PGG_dom"/>
</dbReference>
<feature type="coiled-coil region" evidence="8">
    <location>
        <begin position="158"/>
        <end position="293"/>
    </location>
</feature>
<dbReference type="EMBL" id="JARPOI010000013">
    <property type="protein sequence ID" value="KAJ9162548.1"/>
    <property type="molecule type" value="Genomic_DNA"/>
</dbReference>
<sequence>MTDQLREKVNSVSPETVNSVSRETVNSVSQEIVNSVSRETVNSVSRQEKVEYNTQSLIEPTEETREELRQESVKDDAQSLIELTEQLMEKLDSLSRQESVKDDAQSLIELKEQLMEKLDSLSRQENVKDDAQSVIELTEQLREKLDSLSHQENVKDDAQSLIELTEQLRKKLDSLSRQENVKDDAQSLIELTEQLREELNSLSRQENVKDDAQLLIELTEETREELDSLSRQENVKDDAQLLIRLTEELRKELNSLSRQENVKDDAQLLIGLMEQLKKKLNSLSRKEDVKDDAPSLIGLRKMLVGITKMLVGMTLLTMCAKNDKDDVESQMELFVQMMLTCLMRLTKETDEKGWTPLHYAAYTRKQSAVEFLLDNDISSAYIADKDWKRTALHIAACRGFQCGMEKIISVCPTCCEITDIRGWNVIHYAVISQNDEVLKAVLQKSSLIYLLNEKDVKGNTPVHLYQACHPRLPSFIRHGDTDMFKHWKTLRKQIQNERDFPLKKNEIVAWMKDLGTGPLGKIEMQNIEGSKTNENMILKFEKVKDSHLVAAALIATVTFAAMFTVPGGYVSDENNLKKGTPILSGNSAFTAFMISDTIAMVLSTSCVFIHFILVMLGYLERYYWLIKCAFSSLFYAMVAMVITFVTGAYAVLAPPFGYGVCAIGLSFFCFIFYSIISVTWSLFRLEDDDDEEVNSYKQQIKTFSWLTGGIFWLGFLFIALRLELRDMFKKFKSWWKE</sequence>
<dbReference type="Proteomes" id="UP001174677">
    <property type="component" value="Chromosome 13"/>
</dbReference>
<feature type="domain" description="PGG" evidence="11">
    <location>
        <begin position="540"/>
        <end position="651"/>
    </location>
</feature>
<feature type="transmembrane region" description="Helical" evidence="10">
    <location>
        <begin position="633"/>
        <end position="652"/>
    </location>
</feature>
<feature type="compositionally biased region" description="Polar residues" evidence="9">
    <location>
        <begin position="10"/>
        <end position="28"/>
    </location>
</feature>
<dbReference type="Gene3D" id="1.25.40.20">
    <property type="entry name" value="Ankyrin repeat-containing domain"/>
    <property type="match status" value="1"/>
</dbReference>
<evidence type="ECO:0000256" key="9">
    <source>
        <dbReference type="SAM" id="MobiDB-lite"/>
    </source>
</evidence>
<evidence type="ECO:0000256" key="7">
    <source>
        <dbReference type="PROSITE-ProRule" id="PRU00023"/>
    </source>
</evidence>
<comment type="caution">
    <text evidence="12">The sequence shown here is derived from an EMBL/GenBank/DDBJ whole genome shotgun (WGS) entry which is preliminary data.</text>
</comment>
<organism evidence="12 13">
    <name type="scientific">Hevea brasiliensis</name>
    <name type="common">Para rubber tree</name>
    <name type="synonym">Siphonia brasiliensis</name>
    <dbReference type="NCBI Taxonomy" id="3981"/>
    <lineage>
        <taxon>Eukaryota</taxon>
        <taxon>Viridiplantae</taxon>
        <taxon>Streptophyta</taxon>
        <taxon>Embryophyta</taxon>
        <taxon>Tracheophyta</taxon>
        <taxon>Spermatophyta</taxon>
        <taxon>Magnoliopsida</taxon>
        <taxon>eudicotyledons</taxon>
        <taxon>Gunneridae</taxon>
        <taxon>Pentapetalae</taxon>
        <taxon>rosids</taxon>
        <taxon>fabids</taxon>
        <taxon>Malpighiales</taxon>
        <taxon>Euphorbiaceae</taxon>
        <taxon>Crotonoideae</taxon>
        <taxon>Micrandreae</taxon>
        <taxon>Hevea</taxon>
    </lineage>
</organism>
<name>A0ABQ9L7H2_HEVBR</name>
<gene>
    <name evidence="12" type="ORF">P3X46_022312</name>
</gene>
<feature type="region of interest" description="Disordered" evidence="9">
    <location>
        <begin position="1"/>
        <end position="28"/>
    </location>
</feature>
<evidence type="ECO:0000256" key="3">
    <source>
        <dbReference type="ARBA" id="ARBA00022737"/>
    </source>
</evidence>
<feature type="repeat" description="ANK" evidence="7">
    <location>
        <begin position="352"/>
        <end position="375"/>
    </location>
</feature>
<evidence type="ECO:0000313" key="13">
    <source>
        <dbReference type="Proteomes" id="UP001174677"/>
    </source>
</evidence>
<evidence type="ECO:0000256" key="10">
    <source>
        <dbReference type="SAM" id="Phobius"/>
    </source>
</evidence>
<evidence type="ECO:0000256" key="2">
    <source>
        <dbReference type="ARBA" id="ARBA00022692"/>
    </source>
</evidence>
<accession>A0ABQ9L7H2</accession>
<dbReference type="InterPro" id="IPR036770">
    <property type="entry name" value="Ankyrin_rpt-contain_sf"/>
</dbReference>
<evidence type="ECO:0000256" key="6">
    <source>
        <dbReference type="ARBA" id="ARBA00023136"/>
    </source>
</evidence>
<comment type="subcellular location">
    <subcellularLocation>
        <location evidence="1">Membrane</location>
        <topology evidence="1">Multi-pass membrane protein</topology>
    </subcellularLocation>
</comment>
<dbReference type="SMART" id="SM00248">
    <property type="entry name" value="ANK"/>
    <property type="match status" value="3"/>
</dbReference>
<dbReference type="Pfam" id="PF12796">
    <property type="entry name" value="Ank_2"/>
    <property type="match status" value="1"/>
</dbReference>
<keyword evidence="6 10" id="KW-0472">Membrane</keyword>
<dbReference type="SUPFAM" id="SSF48403">
    <property type="entry name" value="Ankyrin repeat"/>
    <property type="match status" value="1"/>
</dbReference>
<dbReference type="Pfam" id="PF13962">
    <property type="entry name" value="PGG"/>
    <property type="match status" value="1"/>
</dbReference>
<evidence type="ECO:0000256" key="1">
    <source>
        <dbReference type="ARBA" id="ARBA00004141"/>
    </source>
</evidence>
<reference evidence="12" key="1">
    <citation type="journal article" date="2023" name="Plant Biotechnol. J.">
        <title>Chromosome-level wild Hevea brasiliensis genome provides new tools for genomic-assisted breeding and valuable loci to elevate rubber yield.</title>
        <authorList>
            <person name="Cheng H."/>
            <person name="Song X."/>
            <person name="Hu Y."/>
            <person name="Wu T."/>
            <person name="Yang Q."/>
            <person name="An Z."/>
            <person name="Feng S."/>
            <person name="Deng Z."/>
            <person name="Wu W."/>
            <person name="Zeng X."/>
            <person name="Tu M."/>
            <person name="Wang X."/>
            <person name="Huang H."/>
        </authorList>
    </citation>
    <scope>NUCLEOTIDE SEQUENCE</scope>
    <source>
        <strain evidence="12">MT/VB/25A 57/8</strain>
    </source>
</reference>
<evidence type="ECO:0000256" key="5">
    <source>
        <dbReference type="ARBA" id="ARBA00023043"/>
    </source>
</evidence>
<feature type="transmembrane region" description="Helical" evidence="10">
    <location>
        <begin position="659"/>
        <end position="683"/>
    </location>
</feature>
<keyword evidence="4 10" id="KW-1133">Transmembrane helix</keyword>
<keyword evidence="8" id="KW-0175">Coiled coil</keyword>
<evidence type="ECO:0000256" key="4">
    <source>
        <dbReference type="ARBA" id="ARBA00022989"/>
    </source>
</evidence>
<evidence type="ECO:0000313" key="12">
    <source>
        <dbReference type="EMBL" id="KAJ9162548.1"/>
    </source>
</evidence>
<keyword evidence="3" id="KW-0677">Repeat</keyword>
<feature type="coiled-coil region" evidence="8">
    <location>
        <begin position="77"/>
        <end position="124"/>
    </location>
</feature>
<feature type="transmembrane region" description="Helical" evidence="10">
    <location>
        <begin position="548"/>
        <end position="570"/>
    </location>
</feature>
<dbReference type="PANTHER" id="PTHR24186">
    <property type="entry name" value="PROTEIN PHOSPHATASE 1 REGULATORY SUBUNIT"/>
    <property type="match status" value="1"/>
</dbReference>
<evidence type="ECO:0000256" key="8">
    <source>
        <dbReference type="SAM" id="Coils"/>
    </source>
</evidence>
<keyword evidence="2 10" id="KW-0812">Transmembrane</keyword>
<dbReference type="PROSITE" id="PS50088">
    <property type="entry name" value="ANK_REPEAT"/>
    <property type="match status" value="1"/>
</dbReference>
<dbReference type="PROSITE" id="PS50297">
    <property type="entry name" value="ANK_REP_REGION"/>
    <property type="match status" value="1"/>
</dbReference>
<protein>
    <recommendedName>
        <fullName evidence="11">PGG domain-containing protein</fullName>
    </recommendedName>
</protein>
<keyword evidence="5 7" id="KW-0040">ANK repeat</keyword>
<feature type="transmembrane region" description="Helical" evidence="10">
    <location>
        <begin position="703"/>
        <end position="722"/>
    </location>
</feature>